<organism evidence="3 4">
    <name type="scientific">Ornithinimicrobium cerasi</name>
    <dbReference type="NCBI Taxonomy" id="2248773"/>
    <lineage>
        <taxon>Bacteria</taxon>
        <taxon>Bacillati</taxon>
        <taxon>Actinomycetota</taxon>
        <taxon>Actinomycetes</taxon>
        <taxon>Micrococcales</taxon>
        <taxon>Ornithinimicrobiaceae</taxon>
        <taxon>Ornithinimicrobium</taxon>
    </lineage>
</organism>
<dbReference type="Pfam" id="PF10979">
    <property type="entry name" value="DUF2786"/>
    <property type="match status" value="1"/>
</dbReference>
<proteinExistence type="predicted"/>
<feature type="domain" description="DUF7168" evidence="2">
    <location>
        <begin position="257"/>
        <end position="357"/>
    </location>
</feature>
<name>A0A285VP96_9MICO</name>
<dbReference type="RefSeq" id="WP_141401459.1">
    <property type="nucleotide sequence ID" value="NZ_OBQK01000005.1"/>
</dbReference>
<evidence type="ECO:0000259" key="1">
    <source>
        <dbReference type="Pfam" id="PF10979"/>
    </source>
</evidence>
<dbReference type="InterPro" id="IPR024498">
    <property type="entry name" value="DUF2786"/>
</dbReference>
<accession>A0A285VP96</accession>
<evidence type="ECO:0000313" key="3">
    <source>
        <dbReference type="EMBL" id="SOC55727.1"/>
    </source>
</evidence>
<keyword evidence="4" id="KW-1185">Reference proteome</keyword>
<reference evidence="4" key="1">
    <citation type="submission" date="2017-08" db="EMBL/GenBank/DDBJ databases">
        <authorList>
            <person name="Varghese N."/>
            <person name="Submissions S."/>
        </authorList>
    </citation>
    <scope>NUCLEOTIDE SEQUENCE [LARGE SCALE GENOMIC DNA]</scope>
    <source>
        <strain evidence="4">USBA17B2</strain>
    </source>
</reference>
<feature type="domain" description="DUF2786" evidence="1">
    <location>
        <begin position="188"/>
        <end position="227"/>
    </location>
</feature>
<dbReference type="EMBL" id="OBQK01000005">
    <property type="protein sequence ID" value="SOC55727.1"/>
    <property type="molecule type" value="Genomic_DNA"/>
</dbReference>
<protein>
    <submittedName>
        <fullName evidence="3">Uncharacterized protein</fullName>
    </submittedName>
</protein>
<evidence type="ECO:0000259" key="2">
    <source>
        <dbReference type="Pfam" id="PF23771"/>
    </source>
</evidence>
<gene>
    <name evidence="3" type="ORF">SAMN05421879_105229</name>
</gene>
<dbReference type="AlphaFoldDB" id="A0A285VP96"/>
<dbReference type="Pfam" id="PF23771">
    <property type="entry name" value="DUF7168"/>
    <property type="match status" value="1"/>
</dbReference>
<sequence>MGHREQGSGPRSGAVAEQARTTVEALLRRARRVPAPLPVRALLVREEDPALRAAVAGLLDATLTAAVGQAWVRGWQPADLERATRREHGDEVVLAVADAVRTQLRTYARSTVDPRWWQQVEELPAGGRGRPGRRSRPAADPAAAWISSCAVTLEAAVLVERLPVIPVIGPLPGQHRHADSEAAPVDDKLLTRVRRLLAQAEGTPYEAEAETFTAAAQSLMARYRIDRAMLESTDPERAGHHPDAVRLSVDRPYEAPKMQLLHQICLANRCRTVWSQTAGFATVIGFEGDRRAVELLYTSLLVQATTAMRREGESTGQAARSRGFRSSFLLGFATCVGQRLQDASREEETRASVRLEEGSTNGAGIPAAHLARTDALAVVLGRRDEEVTARTRELFPRVQTGRARQVSDYAGFMQGRAAADRADLGAGGRLTGRAS</sequence>
<evidence type="ECO:0000313" key="4">
    <source>
        <dbReference type="Proteomes" id="UP000219688"/>
    </source>
</evidence>
<dbReference type="InterPro" id="IPR055592">
    <property type="entry name" value="DUF7168"/>
</dbReference>
<dbReference type="Proteomes" id="UP000219688">
    <property type="component" value="Unassembled WGS sequence"/>
</dbReference>